<dbReference type="EMBL" id="JAUOEL010000009">
    <property type="protein sequence ID" value="MDO5976798.1"/>
    <property type="molecule type" value="Genomic_DNA"/>
</dbReference>
<protein>
    <submittedName>
        <fullName evidence="1">Uncharacterized protein</fullName>
    </submittedName>
</protein>
<reference evidence="1" key="1">
    <citation type="submission" date="2023-07" db="EMBL/GenBank/DDBJ databases">
        <title>Two novel species in the genus Flavivirga.</title>
        <authorList>
            <person name="Kwon K."/>
        </authorList>
    </citation>
    <scope>NUCLEOTIDE SEQUENCE</scope>
    <source>
        <strain evidence="1">KACC 14158</strain>
    </source>
</reference>
<keyword evidence="2" id="KW-1185">Reference proteome</keyword>
<name>A0ABT8WUD2_9FLAO</name>
<accession>A0ABT8WUD2</accession>
<evidence type="ECO:0000313" key="1">
    <source>
        <dbReference type="EMBL" id="MDO5976798.1"/>
    </source>
</evidence>
<dbReference type="Proteomes" id="UP001176806">
    <property type="component" value="Unassembled WGS sequence"/>
</dbReference>
<gene>
    <name evidence="1" type="ORF">Q4Q40_21570</name>
</gene>
<proteinExistence type="predicted"/>
<dbReference type="RefSeq" id="WP_303304121.1">
    <property type="nucleotide sequence ID" value="NZ_BAABDA010000011.1"/>
</dbReference>
<evidence type="ECO:0000313" key="2">
    <source>
        <dbReference type="Proteomes" id="UP001176806"/>
    </source>
</evidence>
<comment type="caution">
    <text evidence="1">The sequence shown here is derived from an EMBL/GenBank/DDBJ whole genome shotgun (WGS) entry which is preliminary data.</text>
</comment>
<sequence length="109" mass="12353">MIINKRCSIVIINQVKQCPSGALRYYMNAEGDKAAETLETKVEVLENGSLLVYGTLRLTYKDGSTETKIKPRHFVDVVLQEINLFVTALMFLTNLKSKRRLKKSTSTID</sequence>
<organism evidence="1 2">
    <name type="scientific">Flavivirga jejuensis</name>
    <dbReference type="NCBI Taxonomy" id="870487"/>
    <lineage>
        <taxon>Bacteria</taxon>
        <taxon>Pseudomonadati</taxon>
        <taxon>Bacteroidota</taxon>
        <taxon>Flavobacteriia</taxon>
        <taxon>Flavobacteriales</taxon>
        <taxon>Flavobacteriaceae</taxon>
        <taxon>Flavivirga</taxon>
    </lineage>
</organism>